<dbReference type="SUPFAM" id="SSF55874">
    <property type="entry name" value="ATPase domain of HSP90 chaperone/DNA topoisomerase II/histidine kinase"/>
    <property type="match status" value="1"/>
</dbReference>
<dbReference type="InterPro" id="IPR003594">
    <property type="entry name" value="HATPase_dom"/>
</dbReference>
<dbReference type="InterPro" id="IPR050482">
    <property type="entry name" value="Sensor_HK_TwoCompSys"/>
</dbReference>
<dbReference type="PANTHER" id="PTHR24421:SF61">
    <property type="entry name" value="OXYGEN SENSOR HISTIDINE KINASE NREB"/>
    <property type="match status" value="1"/>
</dbReference>
<dbReference type="HOGENOM" id="CLU_479611_0_0_0"/>
<organism evidence="7 8">
    <name type="scientific">Deinococcus proteolyticus (strain ATCC 35074 / DSM 20540 / JCM 6276 / NBRC 101906 / NCIMB 13154 / VKM Ac-1939 / CCM 2703 / MRP)</name>
    <dbReference type="NCBI Taxonomy" id="693977"/>
    <lineage>
        <taxon>Bacteria</taxon>
        <taxon>Thermotogati</taxon>
        <taxon>Deinococcota</taxon>
        <taxon>Deinococci</taxon>
        <taxon>Deinococcales</taxon>
        <taxon>Deinococcaceae</taxon>
        <taxon>Deinococcus</taxon>
    </lineage>
</organism>
<dbReference type="KEGG" id="dpt:Deipr_1165"/>
<sequence>MTLSPPPGAALARRPSLSPLADLLHPQTWRTGLYLLLALPFSVLVAGLLGAGLLSGALTLPLLVGFVILPLTMLTLLGLNAAQRWLAGLLGLRLGQPVQAPVGGPLDWLRFQLRQPALWRGAAFQLVALPLAALSWAVMAVALALTLAALTGAVWPLLGLTLTLGQQGVEPSLPVQLALGVAGLGGLMMSAALINLLGHIWTALAGALLRPEDPLVQAQRAVQALGQAAGRVALGEDLDVTLQQVTEQAWTGSGACGVRLDGPQGPRAAAGQAVAAPGLLVTAPQVQGLGKASEQGEVLASLPVRVAGLPWGALHATFPAQQPPDPGALTVLSGMADHAGTALHAARLAERAAGRAEEEERARLARELHDSVAQALYGISLGAKAARATLDTRPEQTRASLDYTIGLAEGAVSEMKALLFSLRPDALAEGGLLAALEQQVHTLRTRHGLNVHTRWGEEPPLTPAAQTAAYRIALEALHNVVKHAHAQQVQVELAQVGERLHLRVQDDGHGFDQQAASGGTLGQRSMRERAAGAGGHLEVRSAPGQGTAVELWLPLAPEPATEQPTSTEKTELPGTLSPVFPIQVHQEAGQ</sequence>
<dbReference type="Gene3D" id="3.30.565.10">
    <property type="entry name" value="Histidine kinase-like ATPase, C-terminal domain"/>
    <property type="match status" value="1"/>
</dbReference>
<dbReference type="Pfam" id="PF13796">
    <property type="entry name" value="Sensor"/>
    <property type="match status" value="1"/>
</dbReference>
<dbReference type="PANTHER" id="PTHR24421">
    <property type="entry name" value="NITRATE/NITRITE SENSOR PROTEIN NARX-RELATED"/>
    <property type="match status" value="1"/>
</dbReference>
<evidence type="ECO:0000256" key="2">
    <source>
        <dbReference type="ARBA" id="ARBA00022777"/>
    </source>
</evidence>
<keyword evidence="5" id="KW-0812">Transmembrane</keyword>
<keyword evidence="5" id="KW-0472">Membrane</keyword>
<feature type="region of interest" description="Disordered" evidence="4">
    <location>
        <begin position="559"/>
        <end position="580"/>
    </location>
</feature>
<dbReference type="STRING" id="693977.Deipr_1165"/>
<dbReference type="eggNOG" id="COG4585">
    <property type="taxonomic scope" value="Bacteria"/>
</dbReference>
<dbReference type="PROSITE" id="PS50109">
    <property type="entry name" value="HIS_KIN"/>
    <property type="match status" value="1"/>
</dbReference>
<keyword evidence="8" id="KW-1185">Reference proteome</keyword>
<feature type="transmembrane region" description="Helical" evidence="5">
    <location>
        <begin position="33"/>
        <end position="54"/>
    </location>
</feature>
<dbReference type="Proteomes" id="UP000007718">
    <property type="component" value="Chromosome"/>
</dbReference>
<evidence type="ECO:0000256" key="5">
    <source>
        <dbReference type="SAM" id="Phobius"/>
    </source>
</evidence>
<keyword evidence="3" id="KW-0902">Two-component regulatory system</keyword>
<name>F0RNJ1_DEIPM</name>
<dbReference type="GO" id="GO:0046983">
    <property type="term" value="F:protein dimerization activity"/>
    <property type="evidence" value="ECO:0007669"/>
    <property type="project" value="InterPro"/>
</dbReference>
<evidence type="ECO:0000313" key="7">
    <source>
        <dbReference type="EMBL" id="ADY26317.1"/>
    </source>
</evidence>
<evidence type="ECO:0000256" key="1">
    <source>
        <dbReference type="ARBA" id="ARBA00022679"/>
    </source>
</evidence>
<dbReference type="Pfam" id="PF07730">
    <property type="entry name" value="HisKA_3"/>
    <property type="match status" value="1"/>
</dbReference>
<feature type="transmembrane region" description="Helical" evidence="5">
    <location>
        <begin position="143"/>
        <end position="165"/>
    </location>
</feature>
<dbReference type="RefSeq" id="WP_013614926.1">
    <property type="nucleotide sequence ID" value="NC_015161.1"/>
</dbReference>
<dbReference type="EMBL" id="CP002536">
    <property type="protein sequence ID" value="ADY26317.1"/>
    <property type="molecule type" value="Genomic_DNA"/>
</dbReference>
<proteinExistence type="predicted"/>
<dbReference type="OrthoDB" id="9795828at2"/>
<keyword evidence="1" id="KW-0808">Transferase</keyword>
<accession>F0RNJ1</accession>
<keyword evidence="2 7" id="KW-0418">Kinase</keyword>
<feature type="transmembrane region" description="Helical" evidence="5">
    <location>
        <begin position="177"/>
        <end position="201"/>
    </location>
</feature>
<feature type="transmembrane region" description="Helical" evidence="5">
    <location>
        <begin position="60"/>
        <end position="79"/>
    </location>
</feature>
<reference evidence="8" key="1">
    <citation type="submission" date="2011-02" db="EMBL/GenBank/DDBJ databases">
        <title>The complete sequence of chromosome of Deinococcus proteolyticus DSM 20540.</title>
        <authorList>
            <consortium name="US DOE Joint Genome Institute (JGI-PGF)"/>
            <person name="Lucas S."/>
            <person name="Copeland A."/>
            <person name="Lapidus A."/>
            <person name="Bruce D."/>
            <person name="Goodwin L."/>
            <person name="Pitluck S."/>
            <person name="Kyrpides N."/>
            <person name="Mavromatis K."/>
            <person name="Pagani I."/>
            <person name="Ivanova N."/>
            <person name="Ovchinnikova G."/>
            <person name="Zeytun A."/>
            <person name="Detter J.C."/>
            <person name="Han C."/>
            <person name="Land M."/>
            <person name="Hauser L."/>
            <person name="Markowitz V."/>
            <person name="Cheng J.-F."/>
            <person name="Hugenholtz P."/>
            <person name="Woyke T."/>
            <person name="Wu D."/>
            <person name="Pukall R."/>
            <person name="Steenblock K."/>
            <person name="Brambilla E."/>
            <person name="Klenk H.-P."/>
            <person name="Eisen J.A."/>
        </authorList>
    </citation>
    <scope>NUCLEOTIDE SEQUENCE [LARGE SCALE GENOMIC DNA]</scope>
    <source>
        <strain evidence="8">ATCC 35074 / DSM 20540 / JCM 6276 / NBRC 101906 / NCIMB 13154 / VKM Ac-1939 / CCM 2703 / MRP</strain>
    </source>
</reference>
<dbReference type="InterPro" id="IPR005467">
    <property type="entry name" value="His_kinase_dom"/>
</dbReference>
<reference evidence="7 8" key="2">
    <citation type="journal article" date="2012" name="Stand. Genomic Sci.">
        <title>Complete genome sequence of the orange-red pigmented, radioresistant Deinococcus proteolyticus type strain (MRP(T)).</title>
        <authorList>
            <person name="Copeland A."/>
            <person name="Zeytun A."/>
            <person name="Yassawong M."/>
            <person name="Nolan M."/>
            <person name="Lucas S."/>
            <person name="Hammon N."/>
            <person name="Deshpande S."/>
            <person name="Cheng J.F."/>
            <person name="Han C."/>
            <person name="Tapia R."/>
            <person name="Goodwin L.A."/>
            <person name="Pitluck S."/>
            <person name="Mavromatis K."/>
            <person name="Liolios K."/>
            <person name="Pagani I."/>
            <person name="Ivanova N."/>
            <person name="Mikhailova N."/>
            <person name="Pati A."/>
            <person name="Chen A."/>
            <person name="Palaniappan K."/>
            <person name="Land M."/>
            <person name="Hauser L."/>
            <person name="Jeffries C.D."/>
            <person name="Brambilla E.M."/>
            <person name="Rohde M."/>
            <person name="Sikorski J."/>
            <person name="Pukall R."/>
            <person name="Goker M."/>
            <person name="Detter J.C."/>
            <person name="Woyke T."/>
            <person name="Bristow J."/>
            <person name="Eisen J.A."/>
            <person name="Markowitz V."/>
            <person name="Hugenholtz P."/>
            <person name="Kyrpides N.C."/>
            <person name="Klenk H.P."/>
            <person name="Lapidus A."/>
        </authorList>
    </citation>
    <scope>NUCLEOTIDE SEQUENCE [LARGE SCALE GENOMIC DNA]</scope>
    <source>
        <strain evidence="8">ATCC 35074 / DSM 20540 / JCM 6276 / NBRC 101906 / NCIMB 13154 / VKM Ac-1939 / CCM 2703 / MRP</strain>
    </source>
</reference>
<evidence type="ECO:0000256" key="4">
    <source>
        <dbReference type="SAM" id="MobiDB-lite"/>
    </source>
</evidence>
<dbReference type="AlphaFoldDB" id="F0RNJ1"/>
<protein>
    <submittedName>
        <fullName evidence="7">Integral membrane sensor signal transduction histidine kinase</fullName>
    </submittedName>
</protein>
<dbReference type="CDD" id="cd16917">
    <property type="entry name" value="HATPase_UhpB-NarQ-NarX-like"/>
    <property type="match status" value="1"/>
</dbReference>
<dbReference type="GO" id="GO:0016020">
    <property type="term" value="C:membrane"/>
    <property type="evidence" value="ECO:0007669"/>
    <property type="project" value="InterPro"/>
</dbReference>
<evidence type="ECO:0000313" key="8">
    <source>
        <dbReference type="Proteomes" id="UP000007718"/>
    </source>
</evidence>
<dbReference type="Pfam" id="PF02518">
    <property type="entry name" value="HATPase_c"/>
    <property type="match status" value="1"/>
</dbReference>
<keyword evidence="5" id="KW-1133">Transmembrane helix</keyword>
<dbReference type="GO" id="GO:0000155">
    <property type="term" value="F:phosphorelay sensor kinase activity"/>
    <property type="evidence" value="ECO:0007669"/>
    <property type="project" value="InterPro"/>
</dbReference>
<evidence type="ECO:0000259" key="6">
    <source>
        <dbReference type="PROSITE" id="PS50109"/>
    </source>
</evidence>
<feature type="region of interest" description="Disordered" evidence="4">
    <location>
        <begin position="507"/>
        <end position="544"/>
    </location>
</feature>
<dbReference type="SMART" id="SM00387">
    <property type="entry name" value="HATPase_c"/>
    <property type="match status" value="1"/>
</dbReference>
<gene>
    <name evidence="7" type="ordered locus">Deipr_1165</name>
</gene>
<dbReference type="Gene3D" id="1.20.5.1930">
    <property type="match status" value="1"/>
</dbReference>
<dbReference type="InterPro" id="IPR011712">
    <property type="entry name" value="Sig_transdc_His_kin_sub3_dim/P"/>
</dbReference>
<evidence type="ECO:0000256" key="3">
    <source>
        <dbReference type="ARBA" id="ARBA00023012"/>
    </source>
</evidence>
<dbReference type="InterPro" id="IPR036890">
    <property type="entry name" value="HATPase_C_sf"/>
</dbReference>
<dbReference type="InterPro" id="IPR025828">
    <property type="entry name" value="Put_sensor_dom"/>
</dbReference>
<feature type="domain" description="Histidine kinase" evidence="6">
    <location>
        <begin position="471"/>
        <end position="557"/>
    </location>
</feature>